<gene>
    <name evidence="16" type="ORF">Fot_01756</name>
</gene>
<evidence type="ECO:0000256" key="7">
    <source>
        <dbReference type="ARBA" id="ARBA00022741"/>
    </source>
</evidence>
<evidence type="ECO:0000256" key="14">
    <source>
        <dbReference type="SAM" id="MobiDB-lite"/>
    </source>
</evidence>
<keyword evidence="4" id="KW-0808">Transferase</keyword>
<dbReference type="FunFam" id="3.30.200.20:FF:000004">
    <property type="entry name" value="Calcium-dependent protein kinase 1"/>
    <property type="match status" value="1"/>
</dbReference>
<keyword evidence="2" id="KW-0723">Serine/threonine-protein kinase</keyword>
<feature type="region of interest" description="Disordered" evidence="14">
    <location>
        <begin position="211"/>
        <end position="240"/>
    </location>
</feature>
<evidence type="ECO:0000259" key="15">
    <source>
        <dbReference type="PROSITE" id="PS50011"/>
    </source>
</evidence>
<name>A0ABD1X4X2_9LAMI</name>
<dbReference type="InterPro" id="IPR000719">
    <property type="entry name" value="Prot_kinase_dom"/>
</dbReference>
<evidence type="ECO:0000256" key="4">
    <source>
        <dbReference type="ARBA" id="ARBA00022679"/>
    </source>
</evidence>
<evidence type="ECO:0000256" key="2">
    <source>
        <dbReference type="ARBA" id="ARBA00022527"/>
    </source>
</evidence>
<dbReference type="InterPro" id="IPR011009">
    <property type="entry name" value="Kinase-like_dom_sf"/>
</dbReference>
<keyword evidence="9" id="KW-0106">Calcium</keyword>
<keyword evidence="17" id="KW-1185">Reference proteome</keyword>
<evidence type="ECO:0000256" key="11">
    <source>
        <dbReference type="ARBA" id="ARBA00024334"/>
    </source>
</evidence>
<keyword evidence="3" id="KW-0597">Phosphoprotein</keyword>
<keyword evidence="10" id="KW-0067">ATP-binding</keyword>
<accession>A0ABD1X4X2</accession>
<reference evidence="17" key="1">
    <citation type="submission" date="2024-07" db="EMBL/GenBank/DDBJ databases">
        <title>Two chromosome-level genome assemblies of Korean endemic species Abeliophyllum distichum and Forsythia ovata (Oleaceae).</title>
        <authorList>
            <person name="Jang H."/>
        </authorList>
    </citation>
    <scope>NUCLEOTIDE SEQUENCE [LARGE SCALE GENOMIC DNA]</scope>
</reference>
<comment type="catalytic activity">
    <reaction evidence="13">
        <text>L-seryl-[protein] + ATP = O-phospho-L-seryl-[protein] + ADP + H(+)</text>
        <dbReference type="Rhea" id="RHEA:17989"/>
        <dbReference type="Rhea" id="RHEA-COMP:9863"/>
        <dbReference type="Rhea" id="RHEA-COMP:11604"/>
        <dbReference type="ChEBI" id="CHEBI:15378"/>
        <dbReference type="ChEBI" id="CHEBI:29999"/>
        <dbReference type="ChEBI" id="CHEBI:30616"/>
        <dbReference type="ChEBI" id="CHEBI:83421"/>
        <dbReference type="ChEBI" id="CHEBI:456216"/>
        <dbReference type="EC" id="2.7.11.1"/>
    </reaction>
</comment>
<evidence type="ECO:0000256" key="6">
    <source>
        <dbReference type="ARBA" id="ARBA00022737"/>
    </source>
</evidence>
<dbReference type="SMART" id="SM00220">
    <property type="entry name" value="S_TKc"/>
    <property type="match status" value="1"/>
</dbReference>
<evidence type="ECO:0000256" key="10">
    <source>
        <dbReference type="ARBA" id="ARBA00022840"/>
    </source>
</evidence>
<dbReference type="GO" id="GO:0004674">
    <property type="term" value="F:protein serine/threonine kinase activity"/>
    <property type="evidence" value="ECO:0007669"/>
    <property type="project" value="UniProtKB-KW"/>
</dbReference>
<keyword evidence="5" id="KW-0479">Metal-binding</keyword>
<dbReference type="EMBL" id="JBFOLJ010000001">
    <property type="protein sequence ID" value="KAL2557017.1"/>
    <property type="molecule type" value="Genomic_DNA"/>
</dbReference>
<organism evidence="16 17">
    <name type="scientific">Forsythia ovata</name>
    <dbReference type="NCBI Taxonomy" id="205694"/>
    <lineage>
        <taxon>Eukaryota</taxon>
        <taxon>Viridiplantae</taxon>
        <taxon>Streptophyta</taxon>
        <taxon>Embryophyta</taxon>
        <taxon>Tracheophyta</taxon>
        <taxon>Spermatophyta</taxon>
        <taxon>Magnoliopsida</taxon>
        <taxon>eudicotyledons</taxon>
        <taxon>Gunneridae</taxon>
        <taxon>Pentapetalae</taxon>
        <taxon>asterids</taxon>
        <taxon>lamiids</taxon>
        <taxon>Lamiales</taxon>
        <taxon>Oleaceae</taxon>
        <taxon>Forsythieae</taxon>
        <taxon>Forsythia</taxon>
    </lineage>
</organism>
<evidence type="ECO:0000256" key="1">
    <source>
        <dbReference type="ARBA" id="ARBA00012513"/>
    </source>
</evidence>
<dbReference type="InterPro" id="IPR008271">
    <property type="entry name" value="Ser/Thr_kinase_AS"/>
</dbReference>
<comment type="caution">
    <text evidence="16">The sequence shown here is derived from an EMBL/GenBank/DDBJ whole genome shotgun (WGS) entry which is preliminary data.</text>
</comment>
<dbReference type="PANTHER" id="PTHR35722:SF1">
    <property type="entry name" value="MAL D 1-ASSOCIATED PROTEIN"/>
    <property type="match status" value="1"/>
</dbReference>
<feature type="region of interest" description="Disordered" evidence="14">
    <location>
        <begin position="1"/>
        <end position="39"/>
    </location>
</feature>
<evidence type="ECO:0000256" key="9">
    <source>
        <dbReference type="ARBA" id="ARBA00022837"/>
    </source>
</evidence>
<dbReference type="PANTHER" id="PTHR35722">
    <property type="entry name" value="MAL D 1-ASSOCIATED PROTEIN"/>
    <property type="match status" value="1"/>
</dbReference>
<evidence type="ECO:0000313" key="17">
    <source>
        <dbReference type="Proteomes" id="UP001604277"/>
    </source>
</evidence>
<feature type="domain" description="Protein kinase" evidence="15">
    <location>
        <begin position="345"/>
        <end position="518"/>
    </location>
</feature>
<dbReference type="Gene3D" id="3.30.200.20">
    <property type="entry name" value="Phosphorylase Kinase, domain 1"/>
    <property type="match status" value="1"/>
</dbReference>
<feature type="region of interest" description="Disordered" evidence="14">
    <location>
        <begin position="156"/>
        <end position="190"/>
    </location>
</feature>
<evidence type="ECO:0000313" key="16">
    <source>
        <dbReference type="EMBL" id="KAL2557017.1"/>
    </source>
</evidence>
<evidence type="ECO:0000256" key="5">
    <source>
        <dbReference type="ARBA" id="ARBA00022723"/>
    </source>
</evidence>
<keyword evidence="7" id="KW-0547">Nucleotide-binding</keyword>
<comment type="catalytic activity">
    <reaction evidence="12">
        <text>L-threonyl-[protein] + ATP = O-phospho-L-threonyl-[protein] + ADP + H(+)</text>
        <dbReference type="Rhea" id="RHEA:46608"/>
        <dbReference type="Rhea" id="RHEA-COMP:11060"/>
        <dbReference type="Rhea" id="RHEA-COMP:11605"/>
        <dbReference type="ChEBI" id="CHEBI:15378"/>
        <dbReference type="ChEBI" id="CHEBI:30013"/>
        <dbReference type="ChEBI" id="CHEBI:30616"/>
        <dbReference type="ChEBI" id="CHEBI:61977"/>
        <dbReference type="ChEBI" id="CHEBI:456216"/>
        <dbReference type="EC" id="2.7.11.1"/>
    </reaction>
</comment>
<dbReference type="EC" id="2.7.11.1" evidence="1"/>
<dbReference type="GO" id="GO:0005524">
    <property type="term" value="F:ATP binding"/>
    <property type="evidence" value="ECO:0007669"/>
    <property type="project" value="UniProtKB-KW"/>
</dbReference>
<sequence>MGWVWKNNDDSDSISSSAGDIGEFDGSINPRGDGNGDRCATRRIVSSQCRTEEVEPGKFIHKCEKTEQIFKDCVGRPSEMVQSNKEYTEEDVTEQVVKGSFPLESSEQGPFHFPGLRGDIEAIERSLFGSINRFFEAAEDMKNDFFNTIGVPHIYDDDSSSSPNKHGIPIEGYPPKEAPPKKNSDGDVDLSGLARDLFSYNHNKEKCCEAPPATKQLEGPNPVQNTPKQLEGPNPVQNTPPELVKIEKEEGRPEKPTIAEETVIVVKEDQKPPQSRTWEEAIKTDEGKPVQNPEPEQVIMIVNEKPKPADPPKPKKPHNVKRMMSAGLQVDSVLRTKTGHLKEYYNLGQKLRNGQFGTTFLCVEKTTGKEYACKSIAKRKLLTREDVEDVRREIEIMHHLAGNPNVISIKAAYEDAVAVHVVMELCAGGELFDRIVKRGHYSEKQAAELTRTIVGVIEACHSLGVMHRDLKPENFLFVNEEEDSPIKTIDFGLSIFFKPVAFYLSIRYEFDISQQFRE</sequence>
<dbReference type="Gene3D" id="1.10.510.10">
    <property type="entry name" value="Transferase(Phosphotransferase) domain 1"/>
    <property type="match status" value="1"/>
</dbReference>
<dbReference type="PROSITE" id="PS50011">
    <property type="entry name" value="PROTEIN_KINASE_DOM"/>
    <property type="match status" value="1"/>
</dbReference>
<evidence type="ECO:0000256" key="12">
    <source>
        <dbReference type="ARBA" id="ARBA00047899"/>
    </source>
</evidence>
<dbReference type="GO" id="GO:0046872">
    <property type="term" value="F:metal ion binding"/>
    <property type="evidence" value="ECO:0007669"/>
    <property type="project" value="UniProtKB-KW"/>
</dbReference>
<dbReference type="Proteomes" id="UP001604277">
    <property type="component" value="Unassembled WGS sequence"/>
</dbReference>
<evidence type="ECO:0000256" key="8">
    <source>
        <dbReference type="ARBA" id="ARBA00022777"/>
    </source>
</evidence>
<dbReference type="AlphaFoldDB" id="A0ABD1X4X2"/>
<dbReference type="PROSITE" id="PS00108">
    <property type="entry name" value="PROTEIN_KINASE_ST"/>
    <property type="match status" value="1"/>
</dbReference>
<dbReference type="SUPFAM" id="SSF56112">
    <property type="entry name" value="Protein kinase-like (PK-like)"/>
    <property type="match status" value="1"/>
</dbReference>
<dbReference type="Pfam" id="PF00069">
    <property type="entry name" value="Pkinase"/>
    <property type="match status" value="1"/>
</dbReference>
<keyword evidence="6" id="KW-0677">Repeat</keyword>
<protein>
    <recommendedName>
        <fullName evidence="1">non-specific serine/threonine protein kinase</fullName>
        <ecNumber evidence="1">2.7.11.1</ecNumber>
    </recommendedName>
</protein>
<comment type="similarity">
    <text evidence="11">Belongs to the protein kinase superfamily. Ser/Thr protein kinase family. CDPK subfamily.</text>
</comment>
<dbReference type="InterPro" id="IPR053346">
    <property type="entry name" value="Fra_a_1-associated"/>
</dbReference>
<evidence type="ECO:0000256" key="3">
    <source>
        <dbReference type="ARBA" id="ARBA00022553"/>
    </source>
</evidence>
<evidence type="ECO:0000256" key="13">
    <source>
        <dbReference type="ARBA" id="ARBA00048679"/>
    </source>
</evidence>
<proteinExistence type="inferred from homology"/>
<keyword evidence="8" id="KW-0418">Kinase</keyword>